<feature type="transmembrane region" description="Helical" evidence="1">
    <location>
        <begin position="21"/>
        <end position="38"/>
    </location>
</feature>
<keyword evidence="1" id="KW-0472">Membrane</keyword>
<feature type="transmembrane region" description="Helical" evidence="1">
    <location>
        <begin position="146"/>
        <end position="164"/>
    </location>
</feature>
<feature type="domain" description="Phosphatidic acid phosphatase type 2/haloperoxidase" evidence="2">
    <location>
        <begin position="95"/>
        <end position="215"/>
    </location>
</feature>
<evidence type="ECO:0000313" key="3">
    <source>
        <dbReference type="EMBL" id="QTE22876.1"/>
    </source>
</evidence>
<dbReference type="SUPFAM" id="SSF48317">
    <property type="entry name" value="Acid phosphatase/Vanadium-dependent haloperoxidase"/>
    <property type="match status" value="1"/>
</dbReference>
<keyword evidence="1" id="KW-0812">Transmembrane</keyword>
<dbReference type="CDD" id="cd01610">
    <property type="entry name" value="PAP2_like"/>
    <property type="match status" value="1"/>
</dbReference>
<keyword evidence="4" id="KW-1185">Reference proteome</keyword>
<dbReference type="PANTHER" id="PTHR14969:SF13">
    <property type="entry name" value="AT30094P"/>
    <property type="match status" value="1"/>
</dbReference>
<dbReference type="EMBL" id="CP071869">
    <property type="protein sequence ID" value="QTE22876.1"/>
    <property type="molecule type" value="Genomic_DNA"/>
</dbReference>
<reference evidence="3 4" key="1">
    <citation type="submission" date="2021-03" db="EMBL/GenBank/DDBJ databases">
        <title>Complete genome of Polaribacter_sp.SM13.</title>
        <authorList>
            <person name="Jeong S.W."/>
            <person name="Bae J.W."/>
        </authorList>
    </citation>
    <scope>NUCLEOTIDE SEQUENCE [LARGE SCALE GENOMIC DNA]</scope>
    <source>
        <strain evidence="3 4">SM13</strain>
    </source>
</reference>
<proteinExistence type="predicted"/>
<dbReference type="AlphaFoldDB" id="A0A975H6W0"/>
<organism evidence="3 4">
    <name type="scientific">Polaribacter cellanae</name>
    <dbReference type="NCBI Taxonomy" id="2818493"/>
    <lineage>
        <taxon>Bacteria</taxon>
        <taxon>Pseudomonadati</taxon>
        <taxon>Bacteroidota</taxon>
        <taxon>Flavobacteriia</taxon>
        <taxon>Flavobacteriales</taxon>
        <taxon>Flavobacteriaceae</taxon>
    </lineage>
</organism>
<protein>
    <submittedName>
        <fullName evidence="3">Phosphatase PAP2 family protein</fullName>
    </submittedName>
</protein>
<evidence type="ECO:0000313" key="4">
    <source>
        <dbReference type="Proteomes" id="UP000663920"/>
    </source>
</evidence>
<dbReference type="InterPro" id="IPR036938">
    <property type="entry name" value="PAP2/HPO_sf"/>
</dbReference>
<dbReference type="SMART" id="SM00014">
    <property type="entry name" value="acidPPc"/>
    <property type="match status" value="1"/>
</dbReference>
<name>A0A975H6W0_9FLAO</name>
<sequence length="280" mass="31586">MLNNKLDINVNNNFNKLRLKLLFLPFLLLLIIAFILFIKSSFSVDGYIKIQENLFFYLNGKLSQLPSLQYNLTQLGDALIIFSLVTIFIIYIPKIWGAVLTSGLISLIVSYVLKRVFAVPRPAAIFDNESFTIIGKTLKGATSLPSGHSITTFSVITILLFAFMPKKITSKITWSVFILLVGLVVVISRVGVGAHYPLDVLIGATIGYICAVLAIFINNKFNIWAWIRNKKYYPIFIVILITGGLTIVHKILKANLIIFYFSLFAIISTFYLMIKIYVKK</sequence>
<evidence type="ECO:0000259" key="2">
    <source>
        <dbReference type="SMART" id="SM00014"/>
    </source>
</evidence>
<dbReference type="InterPro" id="IPR000326">
    <property type="entry name" value="PAP2/HPO"/>
</dbReference>
<accession>A0A975H6W0</accession>
<feature type="transmembrane region" description="Helical" evidence="1">
    <location>
        <begin position="233"/>
        <end position="252"/>
    </location>
</feature>
<dbReference type="Pfam" id="PF01569">
    <property type="entry name" value="PAP2"/>
    <property type="match status" value="1"/>
</dbReference>
<feature type="transmembrane region" description="Helical" evidence="1">
    <location>
        <begin position="72"/>
        <end position="90"/>
    </location>
</feature>
<dbReference type="GO" id="GO:0042392">
    <property type="term" value="F:sphingosine-1-phosphate phosphatase activity"/>
    <property type="evidence" value="ECO:0007669"/>
    <property type="project" value="TreeGrafter"/>
</dbReference>
<feature type="transmembrane region" description="Helical" evidence="1">
    <location>
        <begin position="258"/>
        <end position="278"/>
    </location>
</feature>
<evidence type="ECO:0000256" key="1">
    <source>
        <dbReference type="SAM" id="Phobius"/>
    </source>
</evidence>
<gene>
    <name evidence="3" type="ORF">J3359_00965</name>
</gene>
<dbReference type="Proteomes" id="UP000663920">
    <property type="component" value="Chromosome"/>
</dbReference>
<feature type="transmembrane region" description="Helical" evidence="1">
    <location>
        <begin position="200"/>
        <end position="221"/>
    </location>
</feature>
<dbReference type="KEGG" id="pcea:J3359_00965"/>
<feature type="transmembrane region" description="Helical" evidence="1">
    <location>
        <begin position="176"/>
        <end position="194"/>
    </location>
</feature>
<dbReference type="PANTHER" id="PTHR14969">
    <property type="entry name" value="SPHINGOSINE-1-PHOSPHATE PHOSPHOHYDROLASE"/>
    <property type="match status" value="1"/>
</dbReference>
<dbReference type="RefSeq" id="WP_208078864.1">
    <property type="nucleotide sequence ID" value="NZ_CP071869.1"/>
</dbReference>
<dbReference type="Gene3D" id="1.20.144.10">
    <property type="entry name" value="Phosphatidic acid phosphatase type 2/haloperoxidase"/>
    <property type="match status" value="1"/>
</dbReference>
<keyword evidence="1" id="KW-1133">Transmembrane helix</keyword>
<feature type="transmembrane region" description="Helical" evidence="1">
    <location>
        <begin position="95"/>
        <end position="113"/>
    </location>
</feature>